<accession>A0A6C0BLE2</accession>
<reference evidence="1" key="1">
    <citation type="journal article" date="2020" name="Nature">
        <title>Giant virus diversity and host interactions through global metagenomics.</title>
        <authorList>
            <person name="Schulz F."/>
            <person name="Roux S."/>
            <person name="Paez-Espino D."/>
            <person name="Jungbluth S."/>
            <person name="Walsh D.A."/>
            <person name="Denef V.J."/>
            <person name="McMahon K.D."/>
            <person name="Konstantinidis K.T."/>
            <person name="Eloe-Fadrosh E.A."/>
            <person name="Kyrpides N.C."/>
            <person name="Woyke T."/>
        </authorList>
    </citation>
    <scope>NUCLEOTIDE SEQUENCE</scope>
    <source>
        <strain evidence="1">GVMAG-M-3300017651-5</strain>
    </source>
</reference>
<protein>
    <submittedName>
        <fullName evidence="1">Uncharacterized protein</fullName>
    </submittedName>
</protein>
<name>A0A6C0BLE2_9ZZZZ</name>
<sequence length="81" mass="9092">MNEEQQNQPHGVIIHRSIDYSMRDTSLQGDRSHIVGLILQSSPGILNVATLKSYQSMRSSSILMNVSCDILSSLMNSYKYC</sequence>
<organism evidence="1">
    <name type="scientific">viral metagenome</name>
    <dbReference type="NCBI Taxonomy" id="1070528"/>
    <lineage>
        <taxon>unclassified sequences</taxon>
        <taxon>metagenomes</taxon>
        <taxon>organismal metagenomes</taxon>
    </lineage>
</organism>
<evidence type="ECO:0000313" key="1">
    <source>
        <dbReference type="EMBL" id="QHS93195.1"/>
    </source>
</evidence>
<dbReference type="AlphaFoldDB" id="A0A6C0BLE2"/>
<dbReference type="EMBL" id="MN739199">
    <property type="protein sequence ID" value="QHS93195.1"/>
    <property type="molecule type" value="Genomic_DNA"/>
</dbReference>
<proteinExistence type="predicted"/>